<dbReference type="OrthoDB" id="3669136at2"/>
<evidence type="ECO:0000259" key="1">
    <source>
        <dbReference type="SMART" id="SM00530"/>
    </source>
</evidence>
<gene>
    <name evidence="2" type="ORF">DEJ48_24460</name>
</gene>
<dbReference type="SMART" id="SM00530">
    <property type="entry name" value="HTH_XRE"/>
    <property type="match status" value="1"/>
</dbReference>
<evidence type="ECO:0000313" key="2">
    <source>
        <dbReference type="EMBL" id="QES39228.1"/>
    </source>
</evidence>
<dbReference type="Pfam" id="PF19054">
    <property type="entry name" value="DUF5753"/>
    <property type="match status" value="1"/>
</dbReference>
<organism evidence="2 3">
    <name type="scientific">Streptomyces venezuelae</name>
    <dbReference type="NCBI Taxonomy" id="54571"/>
    <lineage>
        <taxon>Bacteria</taxon>
        <taxon>Bacillati</taxon>
        <taxon>Actinomycetota</taxon>
        <taxon>Actinomycetes</taxon>
        <taxon>Kitasatosporales</taxon>
        <taxon>Streptomycetaceae</taxon>
        <taxon>Streptomyces</taxon>
    </lineage>
</organism>
<protein>
    <submittedName>
        <fullName evidence="2">Transcriptional regulator</fullName>
    </submittedName>
</protein>
<sequence>MVGNQLKLRREVAGMSVAQFAVAIGYGEDLVRKVERGARIPRPEYLDKVDEVVGAGGFVSAMKKEMREARYPKRVRELAKLEERAAEVAVYASHGVHGLLQTEEHSRVVFRARQPAYSQEEVERFVTARMARQSIFGREPAPSLSFVQEEAALRRPIGGTMVWRQQLERLLEVGELPHVTLQVMPIDCEAHPGLDGDIEVLKFGDGTAVGRSDGAFNGRPVTEPKQLRILELRYGIIRAQALTPRETRTFVERVLGET</sequence>
<proteinExistence type="predicted"/>
<dbReference type="Pfam" id="PF13560">
    <property type="entry name" value="HTH_31"/>
    <property type="match status" value="1"/>
</dbReference>
<accession>A0A5P2CBQ2</accession>
<dbReference type="Gene3D" id="1.10.260.40">
    <property type="entry name" value="lambda repressor-like DNA-binding domains"/>
    <property type="match status" value="1"/>
</dbReference>
<dbReference type="SUPFAM" id="SSF47413">
    <property type="entry name" value="lambda repressor-like DNA-binding domains"/>
    <property type="match status" value="1"/>
</dbReference>
<reference evidence="2 3" key="1">
    <citation type="submission" date="2018-05" db="EMBL/GenBank/DDBJ databases">
        <title>Streptomyces venezuelae.</title>
        <authorList>
            <person name="Kim W."/>
            <person name="Lee N."/>
            <person name="Cho B.-K."/>
        </authorList>
    </citation>
    <scope>NUCLEOTIDE SEQUENCE [LARGE SCALE GENOMIC DNA]</scope>
    <source>
        <strain evidence="2 3">ATCC 14584</strain>
    </source>
</reference>
<evidence type="ECO:0000313" key="3">
    <source>
        <dbReference type="Proteomes" id="UP000322927"/>
    </source>
</evidence>
<dbReference type="InterPro" id="IPR001387">
    <property type="entry name" value="Cro/C1-type_HTH"/>
</dbReference>
<name>A0A5P2CBQ2_STRVZ</name>
<dbReference type="Proteomes" id="UP000322927">
    <property type="component" value="Chromosome"/>
</dbReference>
<dbReference type="InterPro" id="IPR043917">
    <property type="entry name" value="DUF5753"/>
</dbReference>
<dbReference type="CDD" id="cd00093">
    <property type="entry name" value="HTH_XRE"/>
    <property type="match status" value="1"/>
</dbReference>
<feature type="domain" description="HTH cro/C1-type" evidence="1">
    <location>
        <begin position="5"/>
        <end position="60"/>
    </location>
</feature>
<dbReference type="InterPro" id="IPR010982">
    <property type="entry name" value="Lambda_DNA-bd_dom_sf"/>
</dbReference>
<dbReference type="GO" id="GO:0003677">
    <property type="term" value="F:DNA binding"/>
    <property type="evidence" value="ECO:0007669"/>
    <property type="project" value="InterPro"/>
</dbReference>
<dbReference type="EMBL" id="CP029192">
    <property type="protein sequence ID" value="QES39228.1"/>
    <property type="molecule type" value="Genomic_DNA"/>
</dbReference>
<dbReference type="AlphaFoldDB" id="A0A5P2CBQ2"/>